<keyword evidence="1" id="KW-0812">Transmembrane</keyword>
<feature type="transmembrane region" description="Helical" evidence="1">
    <location>
        <begin position="12"/>
        <end position="34"/>
    </location>
</feature>
<keyword evidence="1" id="KW-0472">Membrane</keyword>
<protein>
    <submittedName>
        <fullName evidence="2">Uncharacterized protein</fullName>
    </submittedName>
</protein>
<name>A0A375C1X1_9BURK</name>
<organism evidence="2">
    <name type="scientific">Cupriavidus taiwanensis</name>
    <dbReference type="NCBI Taxonomy" id="164546"/>
    <lineage>
        <taxon>Bacteria</taxon>
        <taxon>Pseudomonadati</taxon>
        <taxon>Pseudomonadota</taxon>
        <taxon>Betaproteobacteria</taxon>
        <taxon>Burkholderiales</taxon>
        <taxon>Burkholderiaceae</taxon>
        <taxon>Cupriavidus</taxon>
    </lineage>
</organism>
<comment type="caution">
    <text evidence="2">The sequence shown here is derived from an EMBL/GenBank/DDBJ whole genome shotgun (WGS) entry which is preliminary data.</text>
</comment>
<proteinExistence type="predicted"/>
<accession>A0A375C1X1</accession>
<keyword evidence="1" id="KW-1133">Transmembrane helix</keyword>
<evidence type="ECO:0000256" key="1">
    <source>
        <dbReference type="SAM" id="Phobius"/>
    </source>
</evidence>
<reference evidence="2" key="1">
    <citation type="submission" date="2018-01" db="EMBL/GenBank/DDBJ databases">
        <authorList>
            <person name="Clerissi C."/>
        </authorList>
    </citation>
    <scope>NUCLEOTIDE SEQUENCE</scope>
    <source>
        <strain evidence="2">Cupriavidus sp. LMG 19464</strain>
    </source>
</reference>
<dbReference type="AlphaFoldDB" id="A0A375C1X1"/>
<dbReference type="EMBL" id="OFSQ01000031">
    <property type="protein sequence ID" value="SOY61125.1"/>
    <property type="molecule type" value="Genomic_DNA"/>
</dbReference>
<evidence type="ECO:0000313" key="2">
    <source>
        <dbReference type="EMBL" id="SOY61125.1"/>
    </source>
</evidence>
<dbReference type="Proteomes" id="UP000256780">
    <property type="component" value="Chromosome CBM2587_b"/>
</dbReference>
<gene>
    <name evidence="2" type="ORF">CBM2587_B20092</name>
</gene>
<sequence>MRETQRSPTIRIAITQYLTLLNAIIIDLSDIILFTSLAKFSDSPIPKRPARCETRLTATSHRLEAWEYRQHSKSSAFGAAVRN</sequence>